<gene>
    <name evidence="2" type="ORF">K458DRAFT_408640</name>
</gene>
<dbReference type="AlphaFoldDB" id="A0A6G1IKH2"/>
<reference evidence="2" key="1">
    <citation type="journal article" date="2020" name="Stud. Mycol.">
        <title>101 Dothideomycetes genomes: a test case for predicting lifestyles and emergence of pathogens.</title>
        <authorList>
            <person name="Haridas S."/>
            <person name="Albert R."/>
            <person name="Binder M."/>
            <person name="Bloem J."/>
            <person name="Labutti K."/>
            <person name="Salamov A."/>
            <person name="Andreopoulos B."/>
            <person name="Baker S."/>
            <person name="Barry K."/>
            <person name="Bills G."/>
            <person name="Bluhm B."/>
            <person name="Cannon C."/>
            <person name="Castanera R."/>
            <person name="Culley D."/>
            <person name="Daum C."/>
            <person name="Ezra D."/>
            <person name="Gonzalez J."/>
            <person name="Henrissat B."/>
            <person name="Kuo A."/>
            <person name="Liang C."/>
            <person name="Lipzen A."/>
            <person name="Lutzoni F."/>
            <person name="Magnuson J."/>
            <person name="Mondo S."/>
            <person name="Nolan M."/>
            <person name="Ohm R."/>
            <person name="Pangilinan J."/>
            <person name="Park H.-J."/>
            <person name="Ramirez L."/>
            <person name="Alfaro M."/>
            <person name="Sun H."/>
            <person name="Tritt A."/>
            <person name="Yoshinaga Y."/>
            <person name="Zwiers L.-H."/>
            <person name="Turgeon B."/>
            <person name="Goodwin S."/>
            <person name="Spatafora J."/>
            <person name="Crous P."/>
            <person name="Grigoriev I."/>
        </authorList>
    </citation>
    <scope>NUCLEOTIDE SEQUENCE</scope>
    <source>
        <strain evidence="2">CBS 122367</strain>
    </source>
</reference>
<dbReference type="OrthoDB" id="3801416at2759"/>
<accession>A0A6G1IKH2</accession>
<feature type="region of interest" description="Disordered" evidence="1">
    <location>
        <begin position="1"/>
        <end position="52"/>
    </location>
</feature>
<protein>
    <submittedName>
        <fullName evidence="2">Uncharacterized protein</fullName>
    </submittedName>
</protein>
<feature type="compositionally biased region" description="Basic and acidic residues" evidence="1">
    <location>
        <begin position="391"/>
        <end position="400"/>
    </location>
</feature>
<feature type="compositionally biased region" description="Acidic residues" evidence="1">
    <location>
        <begin position="365"/>
        <end position="377"/>
    </location>
</feature>
<sequence length="442" mass="50274">MYEHKLESSPVIRTPPMLRKPSPPLYSPLSHPQSPIAPPWSPFTTPSLSPNTIQKTELLESAPTSEEKPDFEYILRLLAADPALIRRKVQVGTVKARMTGTPRTAANQHDAQTKILRLEKSRSIQQPSSHGRILTEVNDMRKARIPTNVYQQLWHKASQSTRKPGKPIQNMSEANSNTNDARRTNESDSEEKEKLEDRIRGALAHTRTHFAAGTHPTAFSNFNVPVKPHSIALTLLRKAAAAGIATFIYSSPTSEYYSLGIPPAPRPFREPDPTWFAGLTRAEMRAGPIREDADVRVAERELRYQAHRREKSLKKGRLYNEEYEVMIGLRRQILGLPMEGEIPEKDVRRAEKERGKQLKLARIDEEMEEQDISDEEDARASLAKFPKRKRSIVEDGKAEDDQNVMTRKKGRTIAAKKLRRAQKQPRKRRARDSDEDWAPGDL</sequence>
<feature type="compositionally biased region" description="Acidic residues" evidence="1">
    <location>
        <begin position="433"/>
        <end position="442"/>
    </location>
</feature>
<proteinExistence type="predicted"/>
<feature type="compositionally biased region" description="Polar residues" evidence="1">
    <location>
        <begin position="169"/>
        <end position="179"/>
    </location>
</feature>
<dbReference type="Proteomes" id="UP000799291">
    <property type="component" value="Unassembled WGS sequence"/>
</dbReference>
<feature type="compositionally biased region" description="Polar residues" evidence="1">
    <location>
        <begin position="42"/>
        <end position="52"/>
    </location>
</feature>
<evidence type="ECO:0000256" key="1">
    <source>
        <dbReference type="SAM" id="MobiDB-lite"/>
    </source>
</evidence>
<evidence type="ECO:0000313" key="2">
    <source>
        <dbReference type="EMBL" id="KAF2678744.1"/>
    </source>
</evidence>
<dbReference type="EMBL" id="MU005609">
    <property type="protein sequence ID" value="KAF2678744.1"/>
    <property type="molecule type" value="Genomic_DNA"/>
</dbReference>
<feature type="region of interest" description="Disordered" evidence="1">
    <location>
        <begin position="153"/>
        <end position="195"/>
    </location>
</feature>
<organism evidence="2 3">
    <name type="scientific">Lentithecium fluviatile CBS 122367</name>
    <dbReference type="NCBI Taxonomy" id="1168545"/>
    <lineage>
        <taxon>Eukaryota</taxon>
        <taxon>Fungi</taxon>
        <taxon>Dikarya</taxon>
        <taxon>Ascomycota</taxon>
        <taxon>Pezizomycotina</taxon>
        <taxon>Dothideomycetes</taxon>
        <taxon>Pleosporomycetidae</taxon>
        <taxon>Pleosporales</taxon>
        <taxon>Massarineae</taxon>
        <taxon>Lentitheciaceae</taxon>
        <taxon>Lentithecium</taxon>
    </lineage>
</organism>
<feature type="compositionally biased region" description="Basic residues" evidence="1">
    <location>
        <begin position="406"/>
        <end position="430"/>
    </location>
</feature>
<keyword evidence="3" id="KW-1185">Reference proteome</keyword>
<evidence type="ECO:0000313" key="3">
    <source>
        <dbReference type="Proteomes" id="UP000799291"/>
    </source>
</evidence>
<feature type="compositionally biased region" description="Basic and acidic residues" evidence="1">
    <location>
        <begin position="180"/>
        <end position="195"/>
    </location>
</feature>
<feature type="region of interest" description="Disordered" evidence="1">
    <location>
        <begin position="365"/>
        <end position="442"/>
    </location>
</feature>
<name>A0A6G1IKH2_9PLEO</name>